<proteinExistence type="predicted"/>
<keyword evidence="4" id="KW-0449">Lipoprotein</keyword>
<feature type="region of interest" description="Disordered" evidence="1">
    <location>
        <begin position="142"/>
        <end position="195"/>
    </location>
</feature>
<keyword evidence="2" id="KW-1133">Transmembrane helix</keyword>
<evidence type="ECO:0000256" key="2">
    <source>
        <dbReference type="SAM" id="Phobius"/>
    </source>
</evidence>
<accession>A0ABR2JGI7</accession>
<feature type="compositionally biased region" description="Low complexity" evidence="1">
    <location>
        <begin position="166"/>
        <end position="183"/>
    </location>
</feature>
<keyword evidence="5" id="KW-1185">Reference proteome</keyword>
<keyword evidence="2" id="KW-0472">Membrane</keyword>
<reference evidence="4 5" key="1">
    <citation type="journal article" date="2024" name="IMA Fungus">
        <title>Apiospora arundinis, a panoply of carbohydrate-active enzymes and secondary metabolites.</title>
        <authorList>
            <person name="Sorensen T."/>
            <person name="Petersen C."/>
            <person name="Muurmann A.T."/>
            <person name="Christiansen J.V."/>
            <person name="Brundto M.L."/>
            <person name="Overgaard C.K."/>
            <person name="Boysen A.T."/>
            <person name="Wollenberg R.D."/>
            <person name="Larsen T.O."/>
            <person name="Sorensen J.L."/>
            <person name="Nielsen K.L."/>
            <person name="Sondergaard T.E."/>
        </authorList>
    </citation>
    <scope>NUCLEOTIDE SEQUENCE [LARGE SCALE GENOMIC DNA]</scope>
    <source>
        <strain evidence="4 5">AAU 773</strain>
    </source>
</reference>
<feature type="compositionally biased region" description="Polar residues" evidence="1">
    <location>
        <begin position="184"/>
        <end position="195"/>
    </location>
</feature>
<keyword evidence="3" id="KW-0732">Signal</keyword>
<organism evidence="4 5">
    <name type="scientific">Apiospora arundinis</name>
    <dbReference type="NCBI Taxonomy" id="335852"/>
    <lineage>
        <taxon>Eukaryota</taxon>
        <taxon>Fungi</taxon>
        <taxon>Dikarya</taxon>
        <taxon>Ascomycota</taxon>
        <taxon>Pezizomycotina</taxon>
        <taxon>Sordariomycetes</taxon>
        <taxon>Xylariomycetidae</taxon>
        <taxon>Amphisphaeriales</taxon>
        <taxon>Apiosporaceae</taxon>
        <taxon>Apiospora</taxon>
    </lineage>
</organism>
<feature type="chain" id="PRO_5046695366" evidence="3">
    <location>
        <begin position="30"/>
        <end position="315"/>
    </location>
</feature>
<feature type="signal peptide" evidence="3">
    <location>
        <begin position="1"/>
        <end position="29"/>
    </location>
</feature>
<feature type="region of interest" description="Disordered" evidence="1">
    <location>
        <begin position="256"/>
        <end position="315"/>
    </location>
</feature>
<evidence type="ECO:0000313" key="4">
    <source>
        <dbReference type="EMBL" id="KAK8876950.1"/>
    </source>
</evidence>
<feature type="compositionally biased region" description="Polar residues" evidence="1">
    <location>
        <begin position="263"/>
        <end position="272"/>
    </location>
</feature>
<keyword evidence="2" id="KW-0812">Transmembrane</keyword>
<dbReference type="Proteomes" id="UP001390339">
    <property type="component" value="Unassembled WGS sequence"/>
</dbReference>
<evidence type="ECO:0000256" key="1">
    <source>
        <dbReference type="SAM" id="MobiDB-lite"/>
    </source>
</evidence>
<name>A0ABR2JGI7_9PEZI</name>
<evidence type="ECO:0000313" key="5">
    <source>
        <dbReference type="Proteomes" id="UP001390339"/>
    </source>
</evidence>
<feature type="transmembrane region" description="Helical" evidence="2">
    <location>
        <begin position="203"/>
        <end position="227"/>
    </location>
</feature>
<evidence type="ECO:0000256" key="3">
    <source>
        <dbReference type="SAM" id="SignalP"/>
    </source>
</evidence>
<keyword evidence="4" id="KW-0675">Receptor</keyword>
<gene>
    <name evidence="4" type="ORF">PGQ11_001896</name>
</gene>
<sequence>MPQPYPLWRRSALAAVALWIHLFLPGTLGALVFVNPVQKLTGEAVDFETNTIHPVGSSMTVEWTSDDVPKDPLSLLLFQNGSPPEDAEHIFRNVTFTNKKSHWPWTVVTNQTLDHSHAFSFSLFFEGKQNPEAISREFNITISNGTAQPPPPSTTTAKISSTPLDTSSSTIATATASSSPSTTGMPDSISSNGNGSLTVEQKMGLGVGLGVGIPLLALLGLCSFLLYRQKKNREEQQTGVATDAGSGVYLSEAKYSRDDDMESQQQHGQVSHITGELAAPTPLYEAETPPDDSPEQRQGRGPVELGDYQGVELHT</sequence>
<comment type="caution">
    <text evidence="4">The sequence shown here is derived from an EMBL/GenBank/DDBJ whole genome shotgun (WGS) entry which is preliminary data.</text>
</comment>
<dbReference type="EMBL" id="JAPCWZ010000002">
    <property type="protein sequence ID" value="KAK8876950.1"/>
    <property type="molecule type" value="Genomic_DNA"/>
</dbReference>
<protein>
    <submittedName>
        <fullName evidence="4">Very low-density lipoprotein receptor</fullName>
    </submittedName>
</protein>